<sequence>MSLLRANPRLGWLSVRQKFQLNTVTMVHKCRTKQAPPYLCDLFHDRFKVSGRNTRNMSQLNLPKSRLSTGQRSFAFRGAKEYNLLPGNIRSTNDILRFKRKKTLKKVCTSLYVLPRPKVEVTHPFLPEIDEDGCGVGEPFRLAKSAFKYLWKNEEVEEEKN</sequence>
<name>A0A3M6T755_POCDA</name>
<dbReference type="AlphaFoldDB" id="A0A3M6T755"/>
<protein>
    <submittedName>
        <fullName evidence="1">Uncharacterized protein</fullName>
    </submittedName>
</protein>
<comment type="caution">
    <text evidence="1">The sequence shown here is derived from an EMBL/GenBank/DDBJ whole genome shotgun (WGS) entry which is preliminary data.</text>
</comment>
<evidence type="ECO:0000313" key="1">
    <source>
        <dbReference type="EMBL" id="RMX37138.1"/>
    </source>
</evidence>
<accession>A0A3M6T755</accession>
<dbReference type="Proteomes" id="UP000275408">
    <property type="component" value="Unassembled WGS sequence"/>
</dbReference>
<evidence type="ECO:0000313" key="2">
    <source>
        <dbReference type="Proteomes" id="UP000275408"/>
    </source>
</evidence>
<organism evidence="1 2">
    <name type="scientific">Pocillopora damicornis</name>
    <name type="common">Cauliflower coral</name>
    <name type="synonym">Millepora damicornis</name>
    <dbReference type="NCBI Taxonomy" id="46731"/>
    <lineage>
        <taxon>Eukaryota</taxon>
        <taxon>Metazoa</taxon>
        <taxon>Cnidaria</taxon>
        <taxon>Anthozoa</taxon>
        <taxon>Hexacorallia</taxon>
        <taxon>Scleractinia</taxon>
        <taxon>Astrocoeniina</taxon>
        <taxon>Pocilloporidae</taxon>
        <taxon>Pocillopora</taxon>
    </lineage>
</organism>
<reference evidence="1 2" key="1">
    <citation type="journal article" date="2018" name="Sci. Rep.">
        <title>Comparative analysis of the Pocillopora damicornis genome highlights role of immune system in coral evolution.</title>
        <authorList>
            <person name="Cunning R."/>
            <person name="Bay R.A."/>
            <person name="Gillette P."/>
            <person name="Baker A.C."/>
            <person name="Traylor-Knowles N."/>
        </authorList>
    </citation>
    <scope>NUCLEOTIDE SEQUENCE [LARGE SCALE GENOMIC DNA]</scope>
    <source>
        <strain evidence="1">RSMAS</strain>
        <tissue evidence="1">Whole animal</tissue>
    </source>
</reference>
<keyword evidence="2" id="KW-1185">Reference proteome</keyword>
<proteinExistence type="predicted"/>
<dbReference type="EMBL" id="RCHS01004187">
    <property type="protein sequence ID" value="RMX37138.1"/>
    <property type="molecule type" value="Genomic_DNA"/>
</dbReference>
<gene>
    <name evidence="1" type="ORF">pdam_00023415</name>
</gene>